<organism evidence="1 2">
    <name type="scientific">Rhizodiscina lignyota</name>
    <dbReference type="NCBI Taxonomy" id="1504668"/>
    <lineage>
        <taxon>Eukaryota</taxon>
        <taxon>Fungi</taxon>
        <taxon>Dikarya</taxon>
        <taxon>Ascomycota</taxon>
        <taxon>Pezizomycotina</taxon>
        <taxon>Dothideomycetes</taxon>
        <taxon>Pleosporomycetidae</taxon>
        <taxon>Aulographales</taxon>
        <taxon>Rhizodiscinaceae</taxon>
        <taxon>Rhizodiscina</taxon>
    </lineage>
</organism>
<gene>
    <name evidence="1" type="ORF">NA57DRAFT_58489</name>
</gene>
<accession>A0A9P4IC67</accession>
<evidence type="ECO:0000313" key="2">
    <source>
        <dbReference type="Proteomes" id="UP000799772"/>
    </source>
</evidence>
<proteinExistence type="predicted"/>
<dbReference type="AlphaFoldDB" id="A0A9P4IC67"/>
<dbReference type="EMBL" id="ML978129">
    <property type="protein sequence ID" value="KAF2096585.1"/>
    <property type="molecule type" value="Genomic_DNA"/>
</dbReference>
<reference evidence="1" key="1">
    <citation type="journal article" date="2020" name="Stud. Mycol.">
        <title>101 Dothideomycetes genomes: a test case for predicting lifestyles and emergence of pathogens.</title>
        <authorList>
            <person name="Haridas S."/>
            <person name="Albert R."/>
            <person name="Binder M."/>
            <person name="Bloem J."/>
            <person name="Labutti K."/>
            <person name="Salamov A."/>
            <person name="Andreopoulos B."/>
            <person name="Baker S."/>
            <person name="Barry K."/>
            <person name="Bills G."/>
            <person name="Bluhm B."/>
            <person name="Cannon C."/>
            <person name="Castanera R."/>
            <person name="Culley D."/>
            <person name="Daum C."/>
            <person name="Ezra D."/>
            <person name="Gonzalez J."/>
            <person name="Henrissat B."/>
            <person name="Kuo A."/>
            <person name="Liang C."/>
            <person name="Lipzen A."/>
            <person name="Lutzoni F."/>
            <person name="Magnuson J."/>
            <person name="Mondo S."/>
            <person name="Nolan M."/>
            <person name="Ohm R."/>
            <person name="Pangilinan J."/>
            <person name="Park H.-J."/>
            <person name="Ramirez L."/>
            <person name="Alfaro M."/>
            <person name="Sun H."/>
            <person name="Tritt A."/>
            <person name="Yoshinaga Y."/>
            <person name="Zwiers L.-H."/>
            <person name="Turgeon B."/>
            <person name="Goodwin S."/>
            <person name="Spatafora J."/>
            <person name="Crous P."/>
            <person name="Grigoriev I."/>
        </authorList>
    </citation>
    <scope>NUCLEOTIDE SEQUENCE</scope>
    <source>
        <strain evidence="1">CBS 133067</strain>
    </source>
</reference>
<sequence>MFFLNLEEIQNRYRDGSGLPSRDGEFDHQSKACAPLPEAQHGVSDSELPSSLHKSYPTRNRLLTLTTYDSQNHTRRTLGRQWWWSGPAVPFNRKPECACLPANLYGPSSVEAKLDPPKSSGRPNGSSLVVALSRSTKSDGLPPRVYRVVRFDPRCAVDARQDVESCEAVVGKRISKAAVAALFRFGARADWQRRSLLSCTSAMRRAVVARLVAVEGSTQCRPFPAWAAHCRGCREAAELNAFEAFLHSSTVSCKDKGLKGTLGENAEKASPMLA</sequence>
<protein>
    <submittedName>
        <fullName evidence="1">Uncharacterized protein</fullName>
    </submittedName>
</protein>
<evidence type="ECO:0000313" key="1">
    <source>
        <dbReference type="EMBL" id="KAF2096585.1"/>
    </source>
</evidence>
<dbReference type="Proteomes" id="UP000799772">
    <property type="component" value="Unassembled WGS sequence"/>
</dbReference>
<comment type="caution">
    <text evidence="1">The sequence shown here is derived from an EMBL/GenBank/DDBJ whole genome shotgun (WGS) entry which is preliminary data.</text>
</comment>
<name>A0A9P4IC67_9PEZI</name>
<keyword evidence="2" id="KW-1185">Reference proteome</keyword>